<accession>A0AAD4EZR1</accession>
<dbReference type="Proteomes" id="UP001197093">
    <property type="component" value="Unassembled WGS sequence"/>
</dbReference>
<protein>
    <submittedName>
        <fullName evidence="2">Uncharacterized protein</fullName>
    </submittedName>
</protein>
<proteinExistence type="predicted"/>
<comment type="caution">
    <text evidence="2">The sequence shown here is derived from an EMBL/GenBank/DDBJ whole genome shotgun (WGS) entry which is preliminary data.</text>
</comment>
<evidence type="ECO:0000313" key="2">
    <source>
        <dbReference type="EMBL" id="KAG7290472.1"/>
    </source>
</evidence>
<reference evidence="2" key="1">
    <citation type="submission" date="2023-02" db="EMBL/GenBank/DDBJ databases">
        <authorList>
            <person name="Palmer J.M."/>
        </authorList>
    </citation>
    <scope>NUCLEOTIDE SEQUENCE</scope>
    <source>
        <strain evidence="2">FW57</strain>
    </source>
</reference>
<feature type="compositionally biased region" description="Pro residues" evidence="1">
    <location>
        <begin position="38"/>
        <end position="51"/>
    </location>
</feature>
<evidence type="ECO:0000256" key="1">
    <source>
        <dbReference type="SAM" id="MobiDB-lite"/>
    </source>
</evidence>
<feature type="compositionally biased region" description="Polar residues" evidence="1">
    <location>
        <begin position="65"/>
        <end position="90"/>
    </location>
</feature>
<feature type="compositionally biased region" description="Polar residues" evidence="1">
    <location>
        <begin position="103"/>
        <end position="118"/>
    </location>
</feature>
<gene>
    <name evidence="2" type="ORF">NEMBOFW57_000474</name>
</gene>
<organism evidence="2 3">
    <name type="scientific">Staphylotrichum longicolle</name>
    <dbReference type="NCBI Taxonomy" id="669026"/>
    <lineage>
        <taxon>Eukaryota</taxon>
        <taxon>Fungi</taxon>
        <taxon>Dikarya</taxon>
        <taxon>Ascomycota</taxon>
        <taxon>Pezizomycotina</taxon>
        <taxon>Sordariomycetes</taxon>
        <taxon>Sordariomycetidae</taxon>
        <taxon>Sordariales</taxon>
        <taxon>Chaetomiaceae</taxon>
        <taxon>Staphylotrichum</taxon>
    </lineage>
</organism>
<sequence>MAAITKPLSSPLPPVPSKFTGMPPMSIPRRRPVAAPVTPAPAPTPISPPAATPALASDPSPSPVGSFSSLLSAYSNHTADSPRSSLTSSAKDMIGSGGAYSVVSPNLDSQRTSAQSKAPTYALPPLPSDQMVQKHEPGGQMFEDLPPPPPLKDAQRSTSRPQTPTGSQTQNAQQPTSARNLPRPPLPRTVSETGSIETLKQPPVRPQPSNPNADFASPEDAPLREPDPSQPDTTDNPGAALFPRNWYTPLPADAPIPDARPLTERHYRCLTRHRYLTANRQRRNPLACRVCGHKDRNAEAWICSACYLNVCEGCKGALGKLRGDLDAVLGAVSRGRKDVR</sequence>
<evidence type="ECO:0000313" key="3">
    <source>
        <dbReference type="Proteomes" id="UP001197093"/>
    </source>
</evidence>
<feature type="compositionally biased region" description="Polar residues" evidence="1">
    <location>
        <begin position="156"/>
        <end position="179"/>
    </location>
</feature>
<feature type="region of interest" description="Disordered" evidence="1">
    <location>
        <begin position="1"/>
        <end position="246"/>
    </location>
</feature>
<name>A0AAD4EZR1_9PEZI</name>
<keyword evidence="3" id="KW-1185">Reference proteome</keyword>
<dbReference type="EMBL" id="JAHCVI010000001">
    <property type="protein sequence ID" value="KAG7290472.1"/>
    <property type="molecule type" value="Genomic_DNA"/>
</dbReference>
<dbReference type="AlphaFoldDB" id="A0AAD4EZR1"/>